<feature type="domain" description="Anoctamin dimerisation" evidence="2">
    <location>
        <begin position="80"/>
        <end position="162"/>
    </location>
</feature>
<feature type="region of interest" description="Disordered" evidence="1">
    <location>
        <begin position="1"/>
        <end position="37"/>
    </location>
</feature>
<organism evidence="3 5">
    <name type="scientific">Tegillarca granosa</name>
    <name type="common">Malaysian cockle</name>
    <name type="synonym">Anadara granosa</name>
    <dbReference type="NCBI Taxonomy" id="220873"/>
    <lineage>
        <taxon>Eukaryota</taxon>
        <taxon>Metazoa</taxon>
        <taxon>Spiralia</taxon>
        <taxon>Lophotrochozoa</taxon>
        <taxon>Mollusca</taxon>
        <taxon>Bivalvia</taxon>
        <taxon>Autobranchia</taxon>
        <taxon>Pteriomorphia</taxon>
        <taxon>Arcoida</taxon>
        <taxon>Arcoidea</taxon>
        <taxon>Arcidae</taxon>
        <taxon>Tegillarca</taxon>
    </lineage>
</organism>
<sequence>MKKSQQSSTKKPQQTKNHLLPPLNDKEEESDHEYGDDGTFMAVSSVVRFRKSRKNMTKRNPRVKVFERRYTELGPLLLPEQRRIDYILVHDKKSSKDVEDKDKKADLEEKEEKRERFEDALKSEGFNIQHDTIGNNVFVKLHCPFKRLCAEAEIVKLEKALKGVIIIMYT</sequence>
<comment type="caution">
    <text evidence="3">The sequence shown here is derived from an EMBL/GenBank/DDBJ whole genome shotgun (WGS) entry which is preliminary data.</text>
</comment>
<dbReference type="InterPro" id="IPR032394">
    <property type="entry name" value="Anoct_dimer"/>
</dbReference>
<feature type="compositionally biased region" description="Low complexity" evidence="1">
    <location>
        <begin position="1"/>
        <end position="16"/>
    </location>
</feature>
<feature type="compositionally biased region" description="Acidic residues" evidence="1">
    <location>
        <begin position="26"/>
        <end position="36"/>
    </location>
</feature>
<dbReference type="Proteomes" id="UP001217089">
    <property type="component" value="Unassembled WGS sequence"/>
</dbReference>
<feature type="region of interest" description="Disordered" evidence="1">
    <location>
        <begin position="93"/>
        <end position="113"/>
    </location>
</feature>
<accession>A0ABQ9E3Q8</accession>
<dbReference type="Pfam" id="PF16178">
    <property type="entry name" value="Anoct_dimer"/>
    <property type="match status" value="1"/>
</dbReference>
<dbReference type="EMBL" id="JARBDR010000626">
    <property type="protein sequence ID" value="KAJ8310955.1"/>
    <property type="molecule type" value="Genomic_DNA"/>
</dbReference>
<name>A0ABQ9E3Q8_TEGGR</name>
<proteinExistence type="predicted"/>
<dbReference type="EMBL" id="JARBDR010000923">
    <property type="protein sequence ID" value="KAJ8298155.1"/>
    <property type="molecule type" value="Genomic_DNA"/>
</dbReference>
<evidence type="ECO:0000313" key="5">
    <source>
        <dbReference type="Proteomes" id="UP001217089"/>
    </source>
</evidence>
<evidence type="ECO:0000256" key="1">
    <source>
        <dbReference type="SAM" id="MobiDB-lite"/>
    </source>
</evidence>
<evidence type="ECO:0000313" key="3">
    <source>
        <dbReference type="EMBL" id="KAJ8298155.1"/>
    </source>
</evidence>
<evidence type="ECO:0000313" key="4">
    <source>
        <dbReference type="EMBL" id="KAJ8310955.1"/>
    </source>
</evidence>
<protein>
    <recommendedName>
        <fullName evidence="2">Anoctamin dimerisation domain-containing protein</fullName>
    </recommendedName>
</protein>
<evidence type="ECO:0000259" key="2">
    <source>
        <dbReference type="Pfam" id="PF16178"/>
    </source>
</evidence>
<keyword evidence="5" id="KW-1185">Reference proteome</keyword>
<gene>
    <name evidence="4" type="ORF">KUTeg_011494</name>
    <name evidence="3" type="ORF">KUTeg_024686</name>
</gene>
<reference evidence="3 5" key="1">
    <citation type="submission" date="2022-12" db="EMBL/GenBank/DDBJ databases">
        <title>Chromosome-level genome of Tegillarca granosa.</title>
        <authorList>
            <person name="Kim J."/>
        </authorList>
    </citation>
    <scope>NUCLEOTIDE SEQUENCE [LARGE SCALE GENOMIC DNA]</scope>
    <source>
        <strain evidence="3">Teg-2019</strain>
        <tissue evidence="3">Adductor muscle</tissue>
    </source>
</reference>